<reference evidence="1 2" key="1">
    <citation type="journal article" date="2016" name="Eur. J. Clin. Microbiol. Infect. Dis.">
        <title>Whole genome sequencing as a tool for phylogenetic analysis of clinical strains of Mitis group streptococci.</title>
        <authorList>
            <person name="Rasmussen L.H."/>
            <person name="Dargis R."/>
            <person name="Hojholt K."/>
            <person name="Christensen J.J."/>
            <person name="Skovgaard O."/>
            <person name="Justesen U.S."/>
            <person name="Rosenvinge F.S."/>
            <person name="Moser C."/>
            <person name="Lukjancenko O."/>
            <person name="Rasmussen S."/>
            <person name="Nielsen X.C."/>
        </authorList>
    </citation>
    <scope>NUCLEOTIDE SEQUENCE [LARGE SCALE GENOMIC DNA]</scope>
    <source>
        <strain evidence="1 2">RH_777_07</strain>
    </source>
</reference>
<dbReference type="Proteomes" id="UP000193849">
    <property type="component" value="Unassembled WGS sequence"/>
</dbReference>
<dbReference type="EMBL" id="NCVD01000021">
    <property type="protein sequence ID" value="ORO91200.1"/>
    <property type="molecule type" value="Genomic_DNA"/>
</dbReference>
<protein>
    <submittedName>
        <fullName evidence="1">Uncharacterized protein</fullName>
    </submittedName>
</protein>
<name>A0A1X1JVK5_STRMT</name>
<proteinExistence type="predicted"/>
<evidence type="ECO:0000313" key="2">
    <source>
        <dbReference type="Proteomes" id="UP000193849"/>
    </source>
</evidence>
<dbReference type="AlphaFoldDB" id="A0A1X1JVK5"/>
<organism evidence="1 2">
    <name type="scientific">Streptococcus mitis</name>
    <dbReference type="NCBI Taxonomy" id="28037"/>
    <lineage>
        <taxon>Bacteria</taxon>
        <taxon>Bacillati</taxon>
        <taxon>Bacillota</taxon>
        <taxon>Bacilli</taxon>
        <taxon>Lactobacillales</taxon>
        <taxon>Streptococcaceae</taxon>
        <taxon>Streptococcus</taxon>
        <taxon>Streptococcus mitis group</taxon>
    </lineage>
</organism>
<accession>A0A1X1JVK5</accession>
<comment type="caution">
    <text evidence="1">The sequence shown here is derived from an EMBL/GenBank/DDBJ whole genome shotgun (WGS) entry which is preliminary data.</text>
</comment>
<evidence type="ECO:0000313" key="1">
    <source>
        <dbReference type="EMBL" id="ORO91200.1"/>
    </source>
</evidence>
<gene>
    <name evidence="1" type="ORF">B7702_01465</name>
</gene>
<sequence>TLRKSNSNHVNVALPYSSTACG</sequence>
<feature type="non-terminal residue" evidence="1">
    <location>
        <position position="1"/>
    </location>
</feature>